<dbReference type="SUPFAM" id="SSF55920">
    <property type="entry name" value="Creatinase/aminopeptidase"/>
    <property type="match status" value="1"/>
</dbReference>
<evidence type="ECO:0000256" key="4">
    <source>
        <dbReference type="ARBA" id="ARBA00022801"/>
    </source>
</evidence>
<sequence length="494" mass="54889">SNWLSPDLTSLGKPSPAVTLVDGLPEDHNPMTQLSPISAMSSLIGSDEIRERQQNLMKMIDKCSYVGRKSNLVLISGSSRQHMADTRIPSSQFKQNSEFIYLTGFTSTQSSDCVLALIGGNGEPLQSILFAPFEDSVHQLWDGNDMREHSVWINSICDELRDLSKLNELIVSEIPHKQLFVSRSGLNQSNGNNSENCDKLSPRLTTHLNLNTNTSIHRVSPFLDQLRAVKSKAECNAMRRVCDIGSQAILNSMVWTKQLSEHSLVNESQIAAKFEFESRVNGARKISFPTVCGSGQRSTIIHYGANDQFCATDDWVLMDAGCEDVDGYNSDITRTWPINGNFGTNRLRNDLYEALCEVQSDLIAAVSSDSMMTLDLLFKLMCDLLGKVLLEFNVLNTTVSAQEAASLAHRFCPHHVSHYLGLDIHDCPSVSRNTILKAGHCFTVEPGLYFHRNQTLIKPEFKGIGMRVEDDLLINSEGQIEVLSKGCPHKPNLI</sequence>
<dbReference type="AlphaFoldDB" id="A0A7R9Q5Z6"/>
<dbReference type="GO" id="GO:0005739">
    <property type="term" value="C:mitochondrion"/>
    <property type="evidence" value="ECO:0007669"/>
    <property type="project" value="TreeGrafter"/>
</dbReference>
<evidence type="ECO:0000313" key="8">
    <source>
        <dbReference type="Proteomes" id="UP000759131"/>
    </source>
</evidence>
<dbReference type="PANTHER" id="PTHR43226">
    <property type="entry name" value="XAA-PRO AMINOPEPTIDASE 3"/>
    <property type="match status" value="1"/>
</dbReference>
<keyword evidence="5" id="KW-0464">Manganese</keyword>
<gene>
    <name evidence="7" type="ORF">OSB1V03_LOCUS13337</name>
</gene>
<dbReference type="SMART" id="SM01011">
    <property type="entry name" value="AMP_N"/>
    <property type="match status" value="1"/>
</dbReference>
<dbReference type="Proteomes" id="UP000759131">
    <property type="component" value="Unassembled WGS sequence"/>
</dbReference>
<dbReference type="Gene3D" id="3.90.230.10">
    <property type="entry name" value="Creatinase/methionine aminopeptidase superfamily"/>
    <property type="match status" value="1"/>
</dbReference>
<evidence type="ECO:0000313" key="7">
    <source>
        <dbReference type="EMBL" id="CAD7632938.1"/>
    </source>
</evidence>
<dbReference type="EMBL" id="OC866399">
    <property type="protein sequence ID" value="CAD7632938.1"/>
    <property type="molecule type" value="Genomic_DNA"/>
</dbReference>
<feature type="non-terminal residue" evidence="7">
    <location>
        <position position="1"/>
    </location>
</feature>
<dbReference type="InterPro" id="IPR029149">
    <property type="entry name" value="Creatin/AminoP/Spt16_N"/>
</dbReference>
<evidence type="ECO:0000256" key="1">
    <source>
        <dbReference type="ARBA" id="ARBA00001936"/>
    </source>
</evidence>
<feature type="domain" description="Aminopeptidase P N-terminal" evidence="6">
    <location>
        <begin position="44"/>
        <end position="191"/>
    </location>
</feature>
<dbReference type="PANTHER" id="PTHR43226:SF4">
    <property type="entry name" value="XAA-PRO AMINOPEPTIDASE 3"/>
    <property type="match status" value="1"/>
</dbReference>
<evidence type="ECO:0000256" key="3">
    <source>
        <dbReference type="ARBA" id="ARBA00022723"/>
    </source>
</evidence>
<dbReference type="InterPro" id="IPR036005">
    <property type="entry name" value="Creatinase/aminopeptidase-like"/>
</dbReference>
<name>A0A7R9Q5Z6_9ACAR</name>
<comment type="similarity">
    <text evidence="2">Belongs to the peptidase M24B family.</text>
</comment>
<comment type="cofactor">
    <cofactor evidence="1">
        <name>Mn(2+)</name>
        <dbReference type="ChEBI" id="CHEBI:29035"/>
    </cofactor>
</comment>
<keyword evidence="8" id="KW-1185">Reference proteome</keyword>
<dbReference type="GO" id="GO:0030145">
    <property type="term" value="F:manganese ion binding"/>
    <property type="evidence" value="ECO:0007669"/>
    <property type="project" value="InterPro"/>
</dbReference>
<evidence type="ECO:0000256" key="5">
    <source>
        <dbReference type="ARBA" id="ARBA00023211"/>
    </source>
</evidence>
<dbReference type="GO" id="GO:0006508">
    <property type="term" value="P:proteolysis"/>
    <property type="evidence" value="ECO:0007669"/>
    <property type="project" value="TreeGrafter"/>
</dbReference>
<accession>A0A7R9Q5Z6</accession>
<proteinExistence type="inferred from homology"/>
<dbReference type="Pfam" id="PF00557">
    <property type="entry name" value="Peptidase_M24"/>
    <property type="match status" value="1"/>
</dbReference>
<organism evidence="7">
    <name type="scientific">Medioppia subpectinata</name>
    <dbReference type="NCBI Taxonomy" id="1979941"/>
    <lineage>
        <taxon>Eukaryota</taxon>
        <taxon>Metazoa</taxon>
        <taxon>Ecdysozoa</taxon>
        <taxon>Arthropoda</taxon>
        <taxon>Chelicerata</taxon>
        <taxon>Arachnida</taxon>
        <taxon>Acari</taxon>
        <taxon>Acariformes</taxon>
        <taxon>Sarcoptiformes</taxon>
        <taxon>Oribatida</taxon>
        <taxon>Brachypylina</taxon>
        <taxon>Oppioidea</taxon>
        <taxon>Oppiidae</taxon>
        <taxon>Medioppia</taxon>
    </lineage>
</organism>
<dbReference type="OrthoDB" id="4215474at2759"/>
<protein>
    <recommendedName>
        <fullName evidence="6">Aminopeptidase P N-terminal domain-containing protein</fullName>
    </recommendedName>
</protein>
<dbReference type="InterPro" id="IPR000994">
    <property type="entry name" value="Pept_M24"/>
</dbReference>
<dbReference type="InterPro" id="IPR052433">
    <property type="entry name" value="X-Pro_dipept-like"/>
</dbReference>
<reference evidence="7" key="1">
    <citation type="submission" date="2020-11" db="EMBL/GenBank/DDBJ databases">
        <authorList>
            <person name="Tran Van P."/>
        </authorList>
    </citation>
    <scope>NUCLEOTIDE SEQUENCE</scope>
</reference>
<dbReference type="Gene3D" id="3.40.350.10">
    <property type="entry name" value="Creatinase/prolidase N-terminal domain"/>
    <property type="match status" value="1"/>
</dbReference>
<evidence type="ECO:0000259" key="6">
    <source>
        <dbReference type="SMART" id="SM01011"/>
    </source>
</evidence>
<keyword evidence="3" id="KW-0479">Metal-binding</keyword>
<dbReference type="InterPro" id="IPR007865">
    <property type="entry name" value="Aminopep_P_N"/>
</dbReference>
<dbReference type="Pfam" id="PF05195">
    <property type="entry name" value="AMP_N"/>
    <property type="match status" value="1"/>
</dbReference>
<dbReference type="GO" id="GO:0070006">
    <property type="term" value="F:metalloaminopeptidase activity"/>
    <property type="evidence" value="ECO:0007669"/>
    <property type="project" value="InterPro"/>
</dbReference>
<evidence type="ECO:0000256" key="2">
    <source>
        <dbReference type="ARBA" id="ARBA00008766"/>
    </source>
</evidence>
<keyword evidence="4" id="KW-0378">Hydrolase</keyword>
<dbReference type="EMBL" id="CAJPIZ010011824">
    <property type="protein sequence ID" value="CAG2113368.1"/>
    <property type="molecule type" value="Genomic_DNA"/>
</dbReference>
<dbReference type="SUPFAM" id="SSF53092">
    <property type="entry name" value="Creatinase/prolidase N-terminal domain"/>
    <property type="match status" value="1"/>
</dbReference>